<evidence type="ECO:0000313" key="5">
    <source>
        <dbReference type="Proteomes" id="UP000239757"/>
    </source>
</evidence>
<protein>
    <submittedName>
        <fullName evidence="4">Uncharacterized protein</fullName>
    </submittedName>
</protein>
<dbReference type="SUPFAM" id="SSF52540">
    <property type="entry name" value="P-loop containing nucleoside triphosphate hydrolases"/>
    <property type="match status" value="1"/>
</dbReference>
<dbReference type="OrthoDB" id="1000579at2759"/>
<dbReference type="InterPro" id="IPR045529">
    <property type="entry name" value="DUF6469"/>
</dbReference>
<evidence type="ECO:0000259" key="2">
    <source>
        <dbReference type="Pfam" id="PF13086"/>
    </source>
</evidence>
<feature type="domain" description="DUF6469" evidence="3">
    <location>
        <begin position="306"/>
        <end position="404"/>
    </location>
</feature>
<name>A0A2P5WJ82_GOSBA</name>
<dbReference type="EMBL" id="KZ667424">
    <property type="protein sequence ID" value="PPR91121.1"/>
    <property type="molecule type" value="Genomic_DNA"/>
</dbReference>
<dbReference type="PANTHER" id="PTHR47481:SF30">
    <property type="entry name" value="CCHC-TYPE DOMAIN-CONTAINING PROTEIN"/>
    <property type="match status" value="1"/>
</dbReference>
<dbReference type="Pfam" id="PF20073">
    <property type="entry name" value="DUF6469"/>
    <property type="match status" value="1"/>
</dbReference>
<dbReference type="AlphaFoldDB" id="A0A2P5WJ82"/>
<proteinExistence type="predicted"/>
<dbReference type="InterPro" id="IPR041677">
    <property type="entry name" value="DNA2/NAM7_AAA_11"/>
</dbReference>
<evidence type="ECO:0000256" key="1">
    <source>
        <dbReference type="SAM" id="MobiDB-lite"/>
    </source>
</evidence>
<feature type="region of interest" description="Disordered" evidence="1">
    <location>
        <begin position="155"/>
        <end position="183"/>
    </location>
</feature>
<dbReference type="Gene3D" id="3.40.50.300">
    <property type="entry name" value="P-loop containing nucleotide triphosphate hydrolases"/>
    <property type="match status" value="1"/>
</dbReference>
<reference evidence="4 5" key="1">
    <citation type="submission" date="2015-01" db="EMBL/GenBank/DDBJ databases">
        <title>Genome of allotetraploid Gossypium barbadense reveals genomic plasticity and fiber elongation in cotton evolution.</title>
        <authorList>
            <person name="Chen X."/>
            <person name="Liu X."/>
            <person name="Zhao B."/>
            <person name="Zheng H."/>
            <person name="Hu Y."/>
            <person name="Lu G."/>
            <person name="Yang C."/>
            <person name="Chen J."/>
            <person name="Shan C."/>
            <person name="Zhang L."/>
            <person name="Zhou Y."/>
            <person name="Wang L."/>
            <person name="Guo W."/>
            <person name="Bai Y."/>
            <person name="Ruan J."/>
            <person name="Shangguan X."/>
            <person name="Mao Y."/>
            <person name="Jiang J."/>
            <person name="Zhu Y."/>
            <person name="Lei J."/>
            <person name="Kang H."/>
            <person name="Chen S."/>
            <person name="He X."/>
            <person name="Wang R."/>
            <person name="Wang Y."/>
            <person name="Chen J."/>
            <person name="Wang L."/>
            <person name="Yu S."/>
            <person name="Wang B."/>
            <person name="Wei J."/>
            <person name="Song S."/>
            <person name="Lu X."/>
            <person name="Gao Z."/>
            <person name="Gu W."/>
            <person name="Deng X."/>
            <person name="Ma D."/>
            <person name="Wang S."/>
            <person name="Liang W."/>
            <person name="Fang L."/>
            <person name="Cai C."/>
            <person name="Zhu X."/>
            <person name="Zhou B."/>
            <person name="Zhang Y."/>
            <person name="Chen Z."/>
            <person name="Xu S."/>
            <person name="Zhu R."/>
            <person name="Wang S."/>
            <person name="Zhang T."/>
            <person name="Zhao G."/>
        </authorList>
    </citation>
    <scope>NUCLEOTIDE SEQUENCE [LARGE SCALE GENOMIC DNA]</scope>
    <source>
        <strain evidence="5">cv. Xinhai21</strain>
        <tissue evidence="4">Leaf</tissue>
    </source>
</reference>
<dbReference type="GO" id="GO:0004386">
    <property type="term" value="F:helicase activity"/>
    <property type="evidence" value="ECO:0007669"/>
    <property type="project" value="InterPro"/>
</dbReference>
<gene>
    <name evidence="4" type="ORF">GOBAR_AA29560</name>
</gene>
<dbReference type="InterPro" id="IPR027417">
    <property type="entry name" value="P-loop_NTPase"/>
</dbReference>
<organism evidence="4 5">
    <name type="scientific">Gossypium barbadense</name>
    <name type="common">Sea Island cotton</name>
    <name type="synonym">Hibiscus barbadensis</name>
    <dbReference type="NCBI Taxonomy" id="3634"/>
    <lineage>
        <taxon>Eukaryota</taxon>
        <taxon>Viridiplantae</taxon>
        <taxon>Streptophyta</taxon>
        <taxon>Embryophyta</taxon>
        <taxon>Tracheophyta</taxon>
        <taxon>Spermatophyta</taxon>
        <taxon>Magnoliopsida</taxon>
        <taxon>eudicotyledons</taxon>
        <taxon>Gunneridae</taxon>
        <taxon>Pentapetalae</taxon>
        <taxon>rosids</taxon>
        <taxon>malvids</taxon>
        <taxon>Malvales</taxon>
        <taxon>Malvaceae</taxon>
        <taxon>Malvoideae</taxon>
        <taxon>Gossypium</taxon>
    </lineage>
</organism>
<accession>A0A2P5WJ82</accession>
<sequence length="504" mass="55789">MSHPSSPSAAQSATPAMSSSLVDRGVNSRFFSTKKISVILDDTNFLLWRQQVLLAIKTYKLQQFLDTCTVAPPSLVPDANGVLQENPEFVKFEQQDSALASWLLSSVSQAVLPHLIGMDTSAQIWNTIGVTTMLLDAEARQQILLTDVPSSANVVTHQATDSTTPSPAYRPPSNTRGRGCDRSSGSRFQCQLCGKQGHLVDRCYYRFDASFKSASYRPPPPQANVCMYGLGSPMVPWSHSSSVTPSSAPSVPSSSWYFSPAPAPTWHNPFLVNAPQPVSATTSVPTSQALIATPEVVILTFLNVYMSHRTLFYDVDVDYWKSRDHQKKLCKTLPEDVFVIADVKPETASDLQRIYRRRTWSFALVTRFSKDNNDDNSSATSFRVKASQDIVFKDEMELKDAVFVLQRLCNPKSQVELIWGPPEIGKTKTVSVLLFALLRVKYRTLSCAPTNIAIIEVAARVLKLVKEANKTCSVADDQFCSVGDILLFGSKESLKVDSETEEYF</sequence>
<feature type="domain" description="DNA2/NAM7 helicase helicase" evidence="2">
    <location>
        <begin position="409"/>
        <end position="474"/>
    </location>
</feature>
<dbReference type="Proteomes" id="UP000239757">
    <property type="component" value="Unassembled WGS sequence"/>
</dbReference>
<evidence type="ECO:0000259" key="3">
    <source>
        <dbReference type="Pfam" id="PF20073"/>
    </source>
</evidence>
<dbReference type="Pfam" id="PF13086">
    <property type="entry name" value="AAA_11"/>
    <property type="match status" value="1"/>
</dbReference>
<evidence type="ECO:0000313" key="4">
    <source>
        <dbReference type="EMBL" id="PPR91121.1"/>
    </source>
</evidence>
<dbReference type="PANTHER" id="PTHR47481">
    <property type="match status" value="1"/>
</dbReference>
<feature type="compositionally biased region" description="Polar residues" evidence="1">
    <location>
        <begin position="155"/>
        <end position="166"/>
    </location>
</feature>